<name>U2CL54_9BACE</name>
<gene>
    <name evidence="1" type="ORF">HMPREF1981_01912</name>
</gene>
<dbReference type="Proteomes" id="UP000016496">
    <property type="component" value="Unassembled WGS sequence"/>
</dbReference>
<evidence type="ECO:0000313" key="2">
    <source>
        <dbReference type="Proteomes" id="UP000016496"/>
    </source>
</evidence>
<proteinExistence type="predicted"/>
<dbReference type="AlphaFoldDB" id="U2CL54"/>
<reference evidence="1 2" key="1">
    <citation type="submission" date="2013-08" db="EMBL/GenBank/DDBJ databases">
        <authorList>
            <person name="Weinstock G."/>
            <person name="Sodergren E."/>
            <person name="Wylie T."/>
            <person name="Fulton L."/>
            <person name="Fulton R."/>
            <person name="Fronick C."/>
            <person name="O'Laughlin M."/>
            <person name="Godfrey J."/>
            <person name="Miner T."/>
            <person name="Herter B."/>
            <person name="Appelbaum E."/>
            <person name="Cordes M."/>
            <person name="Lek S."/>
            <person name="Wollam A."/>
            <person name="Pepin K.H."/>
            <person name="Palsikar V.B."/>
            <person name="Mitreva M."/>
            <person name="Wilson R.K."/>
        </authorList>
    </citation>
    <scope>NUCLEOTIDE SEQUENCE [LARGE SCALE GENOMIC DNA]</scope>
    <source>
        <strain evidence="1 2">F0041</strain>
    </source>
</reference>
<sequence>MVISLYLSANLQINKDKKEDFLIFLSLLNHILYKKQEYSFLREYSCDRDLLKRDQT</sequence>
<evidence type="ECO:0000313" key="1">
    <source>
        <dbReference type="EMBL" id="ERI85260.1"/>
    </source>
</evidence>
<dbReference type="HOGENOM" id="CLU_3004643_0_0_10"/>
<dbReference type="EMBL" id="AWSV01000102">
    <property type="protein sequence ID" value="ERI85260.1"/>
    <property type="molecule type" value="Genomic_DNA"/>
</dbReference>
<organism evidence="1 2">
    <name type="scientific">Bacteroides pyogenes F0041</name>
    <dbReference type="NCBI Taxonomy" id="1321819"/>
    <lineage>
        <taxon>Bacteria</taxon>
        <taxon>Pseudomonadati</taxon>
        <taxon>Bacteroidota</taxon>
        <taxon>Bacteroidia</taxon>
        <taxon>Bacteroidales</taxon>
        <taxon>Bacteroidaceae</taxon>
        <taxon>Bacteroides</taxon>
    </lineage>
</organism>
<accession>U2CL54</accession>
<comment type="caution">
    <text evidence="1">The sequence shown here is derived from an EMBL/GenBank/DDBJ whole genome shotgun (WGS) entry which is preliminary data.</text>
</comment>
<protein>
    <submittedName>
        <fullName evidence="1">Uncharacterized protein</fullName>
    </submittedName>
</protein>